<dbReference type="GO" id="GO:0061355">
    <property type="term" value="P:Wnt protein secretion"/>
    <property type="evidence" value="ECO:0007669"/>
    <property type="project" value="TreeGrafter"/>
</dbReference>
<comment type="subcellular location">
    <subcellularLocation>
        <location evidence="1">Membrane</location>
        <topology evidence="1">Multi-pass membrane protein</topology>
    </subcellularLocation>
</comment>
<dbReference type="PANTHER" id="PTHR13906:SF12">
    <property type="entry name" value="PROTEIN-SERINE O-PALMITOLEOYLTRANSFERASE PORCUPINE"/>
    <property type="match status" value="1"/>
</dbReference>
<dbReference type="RefSeq" id="XP_018328742.1">
    <property type="nucleotide sequence ID" value="XM_018473240.2"/>
</dbReference>
<feature type="transmembrane region" description="Helical" evidence="12">
    <location>
        <begin position="426"/>
        <end position="442"/>
    </location>
</feature>
<feature type="transmembrane region" description="Helical" evidence="12">
    <location>
        <begin position="199"/>
        <end position="224"/>
    </location>
</feature>
<evidence type="ECO:0000256" key="10">
    <source>
        <dbReference type="ARBA" id="ARBA00040371"/>
    </source>
</evidence>
<dbReference type="FunCoup" id="A0A1W4X7C8">
    <property type="interactions" value="414"/>
</dbReference>
<dbReference type="CTD" id="5447"/>
<keyword evidence="3" id="KW-0879">Wnt signaling pathway</keyword>
<name>A0A1W4X7C8_AGRPL</name>
<dbReference type="Proteomes" id="UP000192223">
    <property type="component" value="Unplaced"/>
</dbReference>
<evidence type="ECO:0000256" key="12">
    <source>
        <dbReference type="SAM" id="Phobius"/>
    </source>
</evidence>
<dbReference type="InParanoid" id="A0A1W4X7C8"/>
<dbReference type="AlphaFoldDB" id="A0A1W4X7C8"/>
<dbReference type="GO" id="GO:1990698">
    <property type="term" value="F:palmitoleoyltransferase activity"/>
    <property type="evidence" value="ECO:0007669"/>
    <property type="project" value="UniProtKB-EC"/>
</dbReference>
<evidence type="ECO:0000256" key="1">
    <source>
        <dbReference type="ARBA" id="ARBA00004141"/>
    </source>
</evidence>
<dbReference type="GO" id="GO:0030258">
    <property type="term" value="P:lipid modification"/>
    <property type="evidence" value="ECO:0007669"/>
    <property type="project" value="TreeGrafter"/>
</dbReference>
<organism evidence="13 14">
    <name type="scientific">Agrilus planipennis</name>
    <name type="common">Emerald ash borer</name>
    <name type="synonym">Agrilus marcopoli</name>
    <dbReference type="NCBI Taxonomy" id="224129"/>
    <lineage>
        <taxon>Eukaryota</taxon>
        <taxon>Metazoa</taxon>
        <taxon>Ecdysozoa</taxon>
        <taxon>Arthropoda</taxon>
        <taxon>Hexapoda</taxon>
        <taxon>Insecta</taxon>
        <taxon>Pterygota</taxon>
        <taxon>Neoptera</taxon>
        <taxon>Endopterygota</taxon>
        <taxon>Coleoptera</taxon>
        <taxon>Polyphaga</taxon>
        <taxon>Elateriformia</taxon>
        <taxon>Buprestoidea</taxon>
        <taxon>Buprestidae</taxon>
        <taxon>Agrilinae</taxon>
        <taxon>Agrilus</taxon>
    </lineage>
</organism>
<evidence type="ECO:0000256" key="4">
    <source>
        <dbReference type="ARBA" id="ARBA00022692"/>
    </source>
</evidence>
<evidence type="ECO:0000256" key="9">
    <source>
        <dbReference type="ARBA" id="ARBA00038867"/>
    </source>
</evidence>
<keyword evidence="13" id="KW-1185">Reference proteome</keyword>
<dbReference type="KEGG" id="apln:108739361"/>
<dbReference type="GO" id="GO:0017147">
    <property type="term" value="F:Wnt-protein binding"/>
    <property type="evidence" value="ECO:0007669"/>
    <property type="project" value="TreeGrafter"/>
</dbReference>
<dbReference type="Pfam" id="PF03062">
    <property type="entry name" value="MBOAT"/>
    <property type="match status" value="1"/>
</dbReference>
<feature type="transmembrane region" description="Helical" evidence="12">
    <location>
        <begin position="77"/>
        <end position="97"/>
    </location>
</feature>
<evidence type="ECO:0000256" key="6">
    <source>
        <dbReference type="ARBA" id="ARBA00023136"/>
    </source>
</evidence>
<keyword evidence="4 12" id="KW-0812">Transmembrane</keyword>
<gene>
    <name evidence="14" type="primary">LOC108739361</name>
</gene>
<evidence type="ECO:0000256" key="11">
    <source>
        <dbReference type="ARBA" id="ARBA00047978"/>
    </source>
</evidence>
<evidence type="ECO:0000256" key="7">
    <source>
        <dbReference type="ARBA" id="ARBA00023315"/>
    </source>
</evidence>
<dbReference type="PANTHER" id="PTHR13906">
    <property type="entry name" value="PORCUPINE"/>
    <property type="match status" value="1"/>
</dbReference>
<keyword evidence="7" id="KW-0012">Acyltransferase</keyword>
<feature type="transmembrane region" description="Helical" evidence="12">
    <location>
        <begin position="316"/>
        <end position="332"/>
    </location>
</feature>
<feature type="transmembrane region" description="Helical" evidence="12">
    <location>
        <begin position="388"/>
        <end position="406"/>
    </location>
</feature>
<comment type="similarity">
    <text evidence="8">Belongs to the membrane-bound acyltransferase family. Porcupine subfamily.</text>
</comment>
<comment type="catalytic activity">
    <reaction evidence="11">
        <text>[Wnt protein]-L-serine + (9Z)-hexadecenoyl-CoA = [Wnt protein]-O-(9Z)-hexadecenoyl-L-serine + CoA</text>
        <dbReference type="Rhea" id="RHEA:45336"/>
        <dbReference type="Rhea" id="RHEA-COMP:11170"/>
        <dbReference type="Rhea" id="RHEA-COMP:11171"/>
        <dbReference type="ChEBI" id="CHEBI:29999"/>
        <dbReference type="ChEBI" id="CHEBI:57287"/>
        <dbReference type="ChEBI" id="CHEBI:61540"/>
        <dbReference type="ChEBI" id="CHEBI:85189"/>
        <dbReference type="EC" id="2.3.1.250"/>
    </reaction>
</comment>
<feature type="transmembrane region" description="Helical" evidence="12">
    <location>
        <begin position="338"/>
        <end position="355"/>
    </location>
</feature>
<dbReference type="GeneID" id="108739361"/>
<dbReference type="InterPro" id="IPR049941">
    <property type="entry name" value="LPLAT_7/PORCN-like"/>
</dbReference>
<protein>
    <recommendedName>
        <fullName evidence="10">Protein-serine O-palmitoleoyltransferase porcupine</fullName>
        <ecNumber evidence="9">2.3.1.250</ecNumber>
    </recommendedName>
</protein>
<accession>A0A1W4X7C8</accession>
<feature type="transmembrane region" description="Helical" evidence="12">
    <location>
        <begin position="109"/>
        <end position="126"/>
    </location>
</feature>
<feature type="transmembrane region" description="Helical" evidence="12">
    <location>
        <begin position="245"/>
        <end position="263"/>
    </location>
</feature>
<keyword evidence="6 12" id="KW-0472">Membrane</keyword>
<reference evidence="14" key="1">
    <citation type="submission" date="2025-08" db="UniProtKB">
        <authorList>
            <consortium name="RefSeq"/>
        </authorList>
    </citation>
    <scope>IDENTIFICATION</scope>
    <source>
        <tissue evidence="14">Entire body</tissue>
    </source>
</reference>
<evidence type="ECO:0000256" key="2">
    <source>
        <dbReference type="ARBA" id="ARBA00022679"/>
    </source>
</evidence>
<evidence type="ECO:0000313" key="13">
    <source>
        <dbReference type="Proteomes" id="UP000192223"/>
    </source>
</evidence>
<proteinExistence type="inferred from homology"/>
<evidence type="ECO:0000256" key="3">
    <source>
        <dbReference type="ARBA" id="ARBA00022687"/>
    </source>
</evidence>
<keyword evidence="5 12" id="KW-1133">Transmembrane helix</keyword>
<keyword evidence="2" id="KW-0808">Transferase</keyword>
<feature type="transmembrane region" description="Helical" evidence="12">
    <location>
        <begin position="161"/>
        <end position="179"/>
    </location>
</feature>
<sequence length="443" mass="51761">MDSEDRYYYDYTPTVYEVFEYCVFPSINGILPTLKNLIIINFLFNVSIQSRLISETTYNGLSILLGFLLLFFTLPELSILCIVGFICLTYVFLLTICKIQKHRRLNLEYLTGFVCAIVLVICEFGFNSDTWIQLRGFFMIACMKIISFTSDLQRGEEYRSVLFFGYILCPANCLFGPWVSVGEYKTLYKNPGKKNFNWATRIICSLLNAVFFLTLSNCWGTYFIPDGSFKWFEAYRQALSFRSSHYFISYLSETSMIIAGFNNKKNEQKKGHWSYEITHPLDIEIPSSLVSVVISWNIPMHNFLKYYVYRTYLKYGRFRAIFITYFISSLLHGFNVEVAAVLLTIGIYSYVQLVVQDKISSVFDSCLKVRHCKNCKHKFTRKDIRVKLVRCLFSLLTIFHSIYLGVLMDAVGDPNRESFYEKWSNLNFLSHWVMLVTYIFGII</sequence>
<evidence type="ECO:0000313" key="14">
    <source>
        <dbReference type="RefSeq" id="XP_018328742.1"/>
    </source>
</evidence>
<dbReference type="STRING" id="224129.A0A1W4X7C8"/>
<dbReference type="EC" id="2.3.1.250" evidence="9"/>
<dbReference type="OrthoDB" id="5968863at2759"/>
<evidence type="ECO:0000256" key="5">
    <source>
        <dbReference type="ARBA" id="ARBA00022989"/>
    </source>
</evidence>
<dbReference type="GO" id="GO:0016020">
    <property type="term" value="C:membrane"/>
    <property type="evidence" value="ECO:0007669"/>
    <property type="project" value="UniProtKB-SubCell"/>
</dbReference>
<dbReference type="GO" id="GO:0016055">
    <property type="term" value="P:Wnt signaling pathway"/>
    <property type="evidence" value="ECO:0007669"/>
    <property type="project" value="UniProtKB-KW"/>
</dbReference>
<dbReference type="InterPro" id="IPR004299">
    <property type="entry name" value="MBOAT_fam"/>
</dbReference>
<dbReference type="GO" id="GO:0005783">
    <property type="term" value="C:endoplasmic reticulum"/>
    <property type="evidence" value="ECO:0007669"/>
    <property type="project" value="TreeGrafter"/>
</dbReference>
<evidence type="ECO:0000256" key="8">
    <source>
        <dbReference type="ARBA" id="ARBA00038269"/>
    </source>
</evidence>